<accession>A0A560BBV9</accession>
<dbReference type="AlphaFoldDB" id="A0A560BBV9"/>
<proteinExistence type="predicted"/>
<protein>
    <submittedName>
        <fullName evidence="2">Uncharacterized protein</fullName>
    </submittedName>
</protein>
<organism evidence="2 3">
    <name type="scientific">Azospirillum brasilense</name>
    <dbReference type="NCBI Taxonomy" id="192"/>
    <lineage>
        <taxon>Bacteria</taxon>
        <taxon>Pseudomonadati</taxon>
        <taxon>Pseudomonadota</taxon>
        <taxon>Alphaproteobacteria</taxon>
        <taxon>Rhodospirillales</taxon>
        <taxon>Azospirillaceae</taxon>
        <taxon>Azospirillum</taxon>
    </lineage>
</organism>
<dbReference type="Proteomes" id="UP000316083">
    <property type="component" value="Unassembled WGS sequence"/>
</dbReference>
<evidence type="ECO:0000313" key="2">
    <source>
        <dbReference type="EMBL" id="TWA70063.1"/>
    </source>
</evidence>
<dbReference type="EMBL" id="VITF01000004">
    <property type="protein sequence ID" value="TWA70063.1"/>
    <property type="molecule type" value="Genomic_DNA"/>
</dbReference>
<reference evidence="2 3" key="1">
    <citation type="submission" date="2019-06" db="EMBL/GenBank/DDBJ databases">
        <title>Genomic Encyclopedia of Type Strains, Phase IV (KMG-V): Genome sequencing to study the core and pangenomes of soil and plant-associated prokaryotes.</title>
        <authorList>
            <person name="Whitman W."/>
        </authorList>
    </citation>
    <scope>NUCLEOTIDE SEQUENCE [LARGE SCALE GENOMIC DNA]</scope>
    <source>
        <strain evidence="2 3">BR 11796</strain>
    </source>
</reference>
<evidence type="ECO:0000313" key="3">
    <source>
        <dbReference type="Proteomes" id="UP000316083"/>
    </source>
</evidence>
<sequence length="73" mass="8138">MWFHFGQMECGAKRRRRTSPSEKRSSVSLPPRKTTAVTRSFGQLVTEWEPVRETVAAYETGAGEKSHAEGLAA</sequence>
<feature type="region of interest" description="Disordered" evidence="1">
    <location>
        <begin position="1"/>
        <end position="34"/>
    </location>
</feature>
<comment type="caution">
    <text evidence="2">The sequence shown here is derived from an EMBL/GenBank/DDBJ whole genome shotgun (WGS) entry which is preliminary data.</text>
</comment>
<evidence type="ECO:0000256" key="1">
    <source>
        <dbReference type="SAM" id="MobiDB-lite"/>
    </source>
</evidence>
<gene>
    <name evidence="2" type="ORF">FBZ82_104223</name>
</gene>
<name>A0A560BBV9_AZOBR</name>